<name>A0AAN9EEF2_CROPI</name>
<feature type="region of interest" description="Disordered" evidence="1">
    <location>
        <begin position="158"/>
        <end position="178"/>
    </location>
</feature>
<evidence type="ECO:0000313" key="3">
    <source>
        <dbReference type="Proteomes" id="UP001372338"/>
    </source>
</evidence>
<feature type="region of interest" description="Disordered" evidence="1">
    <location>
        <begin position="1"/>
        <end position="71"/>
    </location>
</feature>
<comment type="caution">
    <text evidence="2">The sequence shown here is derived from an EMBL/GenBank/DDBJ whole genome shotgun (WGS) entry which is preliminary data.</text>
</comment>
<evidence type="ECO:0000313" key="2">
    <source>
        <dbReference type="EMBL" id="KAK7255469.1"/>
    </source>
</evidence>
<dbReference type="EMBL" id="JAYWIO010000006">
    <property type="protein sequence ID" value="KAK7255469.1"/>
    <property type="molecule type" value="Genomic_DNA"/>
</dbReference>
<proteinExistence type="predicted"/>
<dbReference type="PANTHER" id="PTHR37238">
    <property type="entry name" value="OS05G0532500 PROTEIN"/>
    <property type="match status" value="1"/>
</dbReference>
<dbReference type="PANTHER" id="PTHR37238:SF1">
    <property type="entry name" value="OS05G0532500 PROTEIN"/>
    <property type="match status" value="1"/>
</dbReference>
<feature type="region of interest" description="Disordered" evidence="1">
    <location>
        <begin position="335"/>
        <end position="354"/>
    </location>
</feature>
<accession>A0AAN9EEF2</accession>
<sequence length="498" mass="55389">MQRSEVMKAKSSRMPLNDISNNNKKASGTCAKKKLKKNSDSVSDSENKKKNHNTKNQTTFNAEKLKEGKGEEDEDYAVDRLLLLHSDLSSLLNQIDELVVKAVKLKDVNREGRKEIESFSDVLFNMVSSLKPWVPRFQKALSSPASVGSEILLHQTLESKSVSSDDRDENNVCDSPEETALISPSPLVSWHANCTIQRGRQMFMLTPLPMSKALSTKRRQQSKSEFNKLTSIGTSTFIALSRDMTDLLDNVALKQTPTKPALSVAVEEANNQDLGVISSPLVPKRDGSMLIMMTPCLKMSPPKSCILLEPISEINHLRNEKVCNRKSTPFPVGIHYSDSEASESPGSSDDDASQGLALKYPELLGIHHISKPGIGRKTVEASPEEWLMSPPKTCVLLEPPDEESLELEKADNCSCIPITHSIPKLQISKLKYDVSKEHNQTNKFRNQGRPPGENTLKKELWTKFEAASTYQFQPKLPSIGENIQKGFLDLLEEASCDE</sequence>
<reference evidence="2 3" key="1">
    <citation type="submission" date="2024-01" db="EMBL/GenBank/DDBJ databases">
        <title>The genomes of 5 underutilized Papilionoideae crops provide insights into root nodulation and disease resistanc.</title>
        <authorList>
            <person name="Yuan L."/>
        </authorList>
    </citation>
    <scope>NUCLEOTIDE SEQUENCE [LARGE SCALE GENOMIC DNA]</scope>
    <source>
        <strain evidence="2">ZHUSHIDOU_FW_LH</strain>
        <tissue evidence="2">Leaf</tissue>
    </source>
</reference>
<protein>
    <submittedName>
        <fullName evidence="2">Uncharacterized protein</fullName>
    </submittedName>
</protein>
<dbReference type="AlphaFoldDB" id="A0AAN9EEF2"/>
<evidence type="ECO:0000256" key="1">
    <source>
        <dbReference type="SAM" id="MobiDB-lite"/>
    </source>
</evidence>
<keyword evidence="3" id="KW-1185">Reference proteome</keyword>
<gene>
    <name evidence="2" type="ORF">RIF29_28879</name>
</gene>
<dbReference type="Proteomes" id="UP001372338">
    <property type="component" value="Unassembled WGS sequence"/>
</dbReference>
<organism evidence="2 3">
    <name type="scientific">Crotalaria pallida</name>
    <name type="common">Smooth rattlebox</name>
    <name type="synonym">Crotalaria striata</name>
    <dbReference type="NCBI Taxonomy" id="3830"/>
    <lineage>
        <taxon>Eukaryota</taxon>
        <taxon>Viridiplantae</taxon>
        <taxon>Streptophyta</taxon>
        <taxon>Embryophyta</taxon>
        <taxon>Tracheophyta</taxon>
        <taxon>Spermatophyta</taxon>
        <taxon>Magnoliopsida</taxon>
        <taxon>eudicotyledons</taxon>
        <taxon>Gunneridae</taxon>
        <taxon>Pentapetalae</taxon>
        <taxon>rosids</taxon>
        <taxon>fabids</taxon>
        <taxon>Fabales</taxon>
        <taxon>Fabaceae</taxon>
        <taxon>Papilionoideae</taxon>
        <taxon>50 kb inversion clade</taxon>
        <taxon>genistoids sensu lato</taxon>
        <taxon>core genistoids</taxon>
        <taxon>Crotalarieae</taxon>
        <taxon>Crotalaria</taxon>
    </lineage>
</organism>